<feature type="chain" id="PRO_5027937824" description="Interleukin-7" evidence="10">
    <location>
        <begin position="26"/>
        <end position="152"/>
    </location>
</feature>
<keyword evidence="7" id="KW-0339">Growth factor</keyword>
<proteinExistence type="inferred from homology"/>
<accession>A0A6P3F6H7</accession>
<evidence type="ECO:0000256" key="8">
    <source>
        <dbReference type="ARBA" id="ARBA00023157"/>
    </source>
</evidence>
<keyword evidence="9" id="KW-0325">Glycoprotein</keyword>
<evidence type="ECO:0000256" key="5">
    <source>
        <dbReference type="ARBA" id="ARBA00022525"/>
    </source>
</evidence>
<evidence type="ECO:0000256" key="7">
    <source>
        <dbReference type="ARBA" id="ARBA00023030"/>
    </source>
</evidence>
<reference evidence="12" key="1">
    <citation type="submission" date="2025-08" db="UniProtKB">
        <authorList>
            <consortium name="RefSeq"/>
        </authorList>
    </citation>
    <scope>IDENTIFICATION</scope>
</reference>
<dbReference type="FunCoup" id="A0A6P3F6H7">
    <property type="interactions" value="801"/>
</dbReference>
<gene>
    <name evidence="12" type="primary">Il7</name>
</gene>
<keyword evidence="4" id="KW-0202">Cytokine</keyword>
<name>A0A6P3F6H7_OCTDE</name>
<evidence type="ECO:0000313" key="12">
    <source>
        <dbReference type="RefSeq" id="XP_004639808.1"/>
    </source>
</evidence>
<dbReference type="GO" id="GO:0005125">
    <property type="term" value="F:cytokine activity"/>
    <property type="evidence" value="ECO:0007669"/>
    <property type="project" value="UniProtKB-KW"/>
</dbReference>
<evidence type="ECO:0000313" key="11">
    <source>
        <dbReference type="Proteomes" id="UP000515203"/>
    </source>
</evidence>
<keyword evidence="11" id="KW-1185">Reference proteome</keyword>
<dbReference type="InterPro" id="IPR001181">
    <property type="entry name" value="IL-7"/>
</dbReference>
<dbReference type="PANTHER" id="PTHR48492">
    <property type="entry name" value="INTERLEUKIN-7"/>
    <property type="match status" value="1"/>
</dbReference>
<dbReference type="GO" id="GO:0005615">
    <property type="term" value="C:extracellular space"/>
    <property type="evidence" value="ECO:0007669"/>
    <property type="project" value="UniProtKB-KW"/>
</dbReference>
<evidence type="ECO:0000256" key="10">
    <source>
        <dbReference type="SAM" id="SignalP"/>
    </source>
</evidence>
<protein>
    <recommendedName>
        <fullName evidence="3">Interleukin-7</fullName>
    </recommendedName>
</protein>
<dbReference type="InterPro" id="IPR038325">
    <property type="entry name" value="IL7_sf"/>
</dbReference>
<dbReference type="PRINTS" id="PR00435">
    <property type="entry name" value="INTERLEUKIN7"/>
</dbReference>
<dbReference type="RefSeq" id="XP_004639808.1">
    <property type="nucleotide sequence ID" value="XM_004639751.2"/>
</dbReference>
<dbReference type="Proteomes" id="UP000515203">
    <property type="component" value="Unplaced"/>
</dbReference>
<keyword evidence="6 10" id="KW-0732">Signal</keyword>
<keyword evidence="5" id="KW-0964">Secreted</keyword>
<evidence type="ECO:0000256" key="4">
    <source>
        <dbReference type="ARBA" id="ARBA00022514"/>
    </source>
</evidence>
<dbReference type="SMART" id="SM00127">
    <property type="entry name" value="IL7"/>
    <property type="match status" value="1"/>
</dbReference>
<dbReference type="CTD" id="3574"/>
<dbReference type="Gene3D" id="1.20.1250.50">
    <property type="match status" value="1"/>
</dbReference>
<dbReference type="AlphaFoldDB" id="A0A6P3F6H7"/>
<dbReference type="InParanoid" id="A0A6P3F6H7"/>
<evidence type="ECO:0000256" key="9">
    <source>
        <dbReference type="ARBA" id="ARBA00023180"/>
    </source>
</evidence>
<sequence length="152" mass="17783">MFHVSFRYIFGIPPLILVLLPVTSCNCHLKDKEGKEFENVILISIDELDKMLDIDSNCLKKELNYFKKHSCADKKEAAFLNRAAYKLEQFVKMNITEDFELHILKVSKGTLKVINCTKEETILKEPKKNDWCFLKTLLQKIKTCWNKILRGN</sequence>
<comment type="similarity">
    <text evidence="2">Belongs to the IL-7/IL-9 family.</text>
</comment>
<keyword evidence="8" id="KW-1015">Disulfide bond</keyword>
<comment type="subcellular location">
    <subcellularLocation>
        <location evidence="1">Secreted</location>
    </subcellularLocation>
</comment>
<organism evidence="11 12">
    <name type="scientific">Octodon degus</name>
    <name type="common">Degu</name>
    <name type="synonym">Sciurus degus</name>
    <dbReference type="NCBI Taxonomy" id="10160"/>
    <lineage>
        <taxon>Eukaryota</taxon>
        <taxon>Metazoa</taxon>
        <taxon>Chordata</taxon>
        <taxon>Craniata</taxon>
        <taxon>Vertebrata</taxon>
        <taxon>Euteleostomi</taxon>
        <taxon>Mammalia</taxon>
        <taxon>Eutheria</taxon>
        <taxon>Euarchontoglires</taxon>
        <taxon>Glires</taxon>
        <taxon>Rodentia</taxon>
        <taxon>Hystricomorpha</taxon>
        <taxon>Octodontidae</taxon>
        <taxon>Octodon</taxon>
    </lineage>
</organism>
<dbReference type="OrthoDB" id="9829887at2759"/>
<evidence type="ECO:0000256" key="1">
    <source>
        <dbReference type="ARBA" id="ARBA00004613"/>
    </source>
</evidence>
<feature type="signal peptide" evidence="10">
    <location>
        <begin position="1"/>
        <end position="25"/>
    </location>
</feature>
<evidence type="ECO:0000256" key="6">
    <source>
        <dbReference type="ARBA" id="ARBA00022729"/>
    </source>
</evidence>
<evidence type="ECO:0000256" key="3">
    <source>
        <dbReference type="ARBA" id="ARBA00019460"/>
    </source>
</evidence>
<dbReference type="GeneID" id="101586167"/>
<dbReference type="PANTHER" id="PTHR48492:SF1">
    <property type="entry name" value="INTERLEUKIN-7"/>
    <property type="match status" value="1"/>
</dbReference>
<dbReference type="Pfam" id="PF01415">
    <property type="entry name" value="IL7"/>
    <property type="match status" value="1"/>
</dbReference>
<dbReference type="GO" id="GO:0005139">
    <property type="term" value="F:interleukin-7 receptor binding"/>
    <property type="evidence" value="ECO:0007669"/>
    <property type="project" value="InterPro"/>
</dbReference>
<dbReference type="GO" id="GO:0006955">
    <property type="term" value="P:immune response"/>
    <property type="evidence" value="ECO:0007669"/>
    <property type="project" value="InterPro"/>
</dbReference>
<evidence type="ECO:0000256" key="2">
    <source>
        <dbReference type="ARBA" id="ARBA00007621"/>
    </source>
</evidence>
<dbReference type="GO" id="GO:0008083">
    <property type="term" value="F:growth factor activity"/>
    <property type="evidence" value="ECO:0007669"/>
    <property type="project" value="UniProtKB-KW"/>
</dbReference>